<feature type="transmembrane region" description="Helical" evidence="1">
    <location>
        <begin position="749"/>
        <end position="770"/>
    </location>
</feature>
<name>A0ABY9XK75_9GAMM</name>
<organism evidence="3 4">
    <name type="scientific">Xenorhabdus griffiniae</name>
    <dbReference type="NCBI Taxonomy" id="351672"/>
    <lineage>
        <taxon>Bacteria</taxon>
        <taxon>Pseudomonadati</taxon>
        <taxon>Pseudomonadota</taxon>
        <taxon>Gammaproteobacteria</taxon>
        <taxon>Enterobacterales</taxon>
        <taxon>Morganellaceae</taxon>
        <taxon>Xenorhabdus</taxon>
    </lineage>
</organism>
<dbReference type="CDD" id="cd20706">
    <property type="entry name" value="MIX_II"/>
    <property type="match status" value="1"/>
</dbReference>
<feature type="domain" description="Toxin VasX N-terminal region" evidence="2">
    <location>
        <begin position="48"/>
        <end position="222"/>
    </location>
</feature>
<feature type="transmembrane region" description="Helical" evidence="1">
    <location>
        <begin position="817"/>
        <end position="838"/>
    </location>
</feature>
<keyword evidence="1" id="KW-1133">Transmembrane helix</keyword>
<dbReference type="RefSeq" id="WP_189760339.1">
    <property type="nucleotide sequence ID" value="NZ_CAWPOC010000242.1"/>
</dbReference>
<evidence type="ECO:0000259" key="2">
    <source>
        <dbReference type="Pfam" id="PF20249"/>
    </source>
</evidence>
<feature type="transmembrane region" description="Helical" evidence="1">
    <location>
        <begin position="782"/>
        <end position="805"/>
    </location>
</feature>
<proteinExistence type="predicted"/>
<keyword evidence="1" id="KW-0812">Transmembrane</keyword>
<keyword evidence="4" id="KW-1185">Reference proteome</keyword>
<reference evidence="3 4" key="1">
    <citation type="journal article" date="2023" name="Access Microbiol">
        <title>The genome of a steinernematid-associated Pseudomonas piscis bacterium encodes the biosynthesis of insect toxins.</title>
        <authorList>
            <person name="Awori R.M."/>
            <person name="Hendre P."/>
            <person name="Amugune N.O."/>
        </authorList>
    </citation>
    <scope>NUCLEOTIDE SEQUENCE [LARGE SCALE GENOMIC DNA]</scope>
    <source>
        <strain evidence="3 4">97</strain>
    </source>
</reference>
<gene>
    <name evidence="3" type="ORF">QL112_004710</name>
</gene>
<dbReference type="GeneID" id="88854833"/>
<accession>A0ABY9XK75</accession>
<evidence type="ECO:0000313" key="3">
    <source>
        <dbReference type="EMBL" id="WNH03019.1"/>
    </source>
</evidence>
<evidence type="ECO:0000256" key="1">
    <source>
        <dbReference type="SAM" id="Phobius"/>
    </source>
</evidence>
<feature type="transmembrane region" description="Helical" evidence="1">
    <location>
        <begin position="685"/>
        <end position="706"/>
    </location>
</feature>
<protein>
    <recommendedName>
        <fullName evidence="2">Toxin VasX N-terminal region domain-containing protein</fullName>
    </recommendedName>
</protein>
<sequence>MEKSILTNANDALETAAKKVEKTFEELVDMAREYIPHELDMDTVVRPCDVNIRPVYPVRYAYMNFFGDKQINAQLPPPISTFLDPDDNSLNASVLGGYSIRLPRAGWIYVKEEGPIKTRGSQHEGKLLIFKFSPEIVTLKGKRGMVTKYTKYEQKAGSSSWEEIHPASGTAGLGYPFLALDKDVTKVSIVYSEVPFSERILDKIDKDESFRRNAMQFVELDHEDSDYVMEAKQEHFGGLVEDFKVPEKQFQAYKNQLSDPLLHSVDLGDISTEGSFFMDADMEMRYIDSLLCPYYKDKASIVVLHDPVGYQRDILMAYELLNLWELSYSATNIYPLTIGQFVEIIAASKDENIKKYFKEHIHQENWKTWWPKLTDPIIDVKKRQKKILEIYKEFFESPNIAGKLGSLSHYLKYFFSLGDKKSDLTEEDGQEFEIYCDLIAELMQPLQRTAEGTSILEHIIGGKLALDESSSWSVINNGIVNTLGHDGANKLLMASYVTKGIDKILCATGEILGMFLAWSAEKIAQGSVSLYEKSIEKVNQTFTNKILNALGVEEYKGFVLLTEKEVVKLINDLEKYQQQGLIGKSKRWGKKTKINFQKKGGKAVFNWSNRIKNYTGNLKLKIPTIKVNRPKFNIKFLQHYDKPLSIVLDSSLSGFDLIMKSYTFYTLLTQSGFDRNDPWKANRKIVYLAFTYLNTILGMAIAARSFSEFIGKGFAKAEALARKINHPAAEALLGAASRRLMLNSSHIKLLAKGAVGVTGVLSGALSYYDAYYASALGSHKEAYAHVAIGTGTLMITAGFLGPSLLGTGAGAAGAGAFFTGMIWAGILGMLASIIYLFFFGKSQLEYLLMNCFWGSGDKYSFLKMDYDRPSIKKQFEEIHEMNDRVTNAFRVEHQEFLNFFTRPILKKESNKKGKIAYRFMLPNFQWERSELVYHILPSSAVTSRNDHTIYLNERYYANAKRRFDELMEKALSEIIYKNENPIDENGMLTLTLEIEEIYAQYLTIFWYYMPKEDNISPLRYQWGEEPTVENAIYGYFDEKVR</sequence>
<evidence type="ECO:0000313" key="4">
    <source>
        <dbReference type="Proteomes" id="UP001300348"/>
    </source>
</evidence>
<dbReference type="EMBL" id="CP133647">
    <property type="protein sequence ID" value="WNH03019.1"/>
    <property type="molecule type" value="Genomic_DNA"/>
</dbReference>
<dbReference type="InterPro" id="IPR046864">
    <property type="entry name" value="VasX_N"/>
</dbReference>
<dbReference type="Proteomes" id="UP001300348">
    <property type="component" value="Chromosome"/>
</dbReference>
<dbReference type="Pfam" id="PF20249">
    <property type="entry name" value="VasX_N"/>
    <property type="match status" value="1"/>
</dbReference>
<keyword evidence="1" id="KW-0472">Membrane</keyword>